<dbReference type="EMBL" id="FRAR01000011">
    <property type="protein sequence ID" value="SHK32950.1"/>
    <property type="molecule type" value="Genomic_DNA"/>
</dbReference>
<dbReference type="STRING" id="1121421.SAMN02745123_01495"/>
<feature type="coiled-coil region" evidence="4">
    <location>
        <begin position="368"/>
        <end position="395"/>
    </location>
</feature>
<evidence type="ECO:0000313" key="7">
    <source>
        <dbReference type="Proteomes" id="UP000183997"/>
    </source>
</evidence>
<dbReference type="InterPro" id="IPR052021">
    <property type="entry name" value="Type-I_RS_S_subunit"/>
</dbReference>
<evidence type="ECO:0000256" key="2">
    <source>
        <dbReference type="ARBA" id="ARBA00022747"/>
    </source>
</evidence>
<evidence type="ECO:0000256" key="1">
    <source>
        <dbReference type="ARBA" id="ARBA00010923"/>
    </source>
</evidence>
<accession>A0A1M6RKI7</accession>
<evidence type="ECO:0000313" key="6">
    <source>
        <dbReference type="EMBL" id="SHK32950.1"/>
    </source>
</evidence>
<dbReference type="AlphaFoldDB" id="A0A1M6RKI7"/>
<dbReference type="SUPFAM" id="SSF116734">
    <property type="entry name" value="DNA methylase specificity domain"/>
    <property type="match status" value="2"/>
</dbReference>
<sequence length="427" mass="49600">MPEGYKKTQIGIVPKEWNQDKFANLFSPTIEFTDDTKMYPLHSLTIEKGVIPKSERYEREYLIQKTEDTYKVVREDQFVYNPMNLRFGAVARYKAESPISVSGYYDVFSCKDKHIAFMEFFLKSNRLINFYNRMATGSLIEKQRVHFSQFLDFELPLPSINECEKIAEILLTWDKGIELRERLIEEKRRQKKYLLQKLLTGEKRIPGFRDKWRKVRLGEVCKKVFGGGTPSRNSSHYYQGNIPWVTVKDLDGAKKKYDSLEHISEEAVRKSASKIIPKGNLIVSTRMGLGRGFINMVDMAINQDMKGLILDDQLVFPEFLYYCFIESGRNLERLGNGSTVKGIDLQTLLKVIIHLPTLPEQIAIAEILSVADREIELLENKFVQIQRQKEALMQLLLTGIVRVNVQEVFQCPTILYATNARRVRTER</sequence>
<comment type="similarity">
    <text evidence="1">Belongs to the type-I restriction system S methylase family.</text>
</comment>
<keyword evidence="4" id="KW-0175">Coiled coil</keyword>
<name>A0A1M6RKI7_9FIRM</name>
<dbReference type="InterPro" id="IPR000055">
    <property type="entry name" value="Restrct_endonuc_typeI_TRD"/>
</dbReference>
<dbReference type="Gene3D" id="1.10.287.1120">
    <property type="entry name" value="Bipartite methylase S protein"/>
    <property type="match status" value="1"/>
</dbReference>
<keyword evidence="7" id="KW-1185">Reference proteome</keyword>
<dbReference type="CDD" id="cd17285">
    <property type="entry name" value="RMtype1_S_Csp16704I_TRD2-CR2_like"/>
    <property type="match status" value="1"/>
</dbReference>
<dbReference type="Gene3D" id="3.90.220.20">
    <property type="entry name" value="DNA methylase specificity domains"/>
    <property type="match status" value="2"/>
</dbReference>
<evidence type="ECO:0000256" key="4">
    <source>
        <dbReference type="SAM" id="Coils"/>
    </source>
</evidence>
<feature type="domain" description="Type I restriction modification DNA specificity" evidence="5">
    <location>
        <begin position="210"/>
        <end position="386"/>
    </location>
</feature>
<reference evidence="7" key="1">
    <citation type="submission" date="2016-11" db="EMBL/GenBank/DDBJ databases">
        <authorList>
            <person name="Varghese N."/>
            <person name="Submissions S."/>
        </authorList>
    </citation>
    <scope>NUCLEOTIDE SEQUENCE [LARGE SCALE GENOMIC DNA]</scope>
    <source>
        <strain evidence="7">DSM 10349</strain>
    </source>
</reference>
<evidence type="ECO:0000256" key="3">
    <source>
        <dbReference type="ARBA" id="ARBA00023125"/>
    </source>
</evidence>
<dbReference type="PANTHER" id="PTHR30408">
    <property type="entry name" value="TYPE-1 RESTRICTION ENZYME ECOKI SPECIFICITY PROTEIN"/>
    <property type="match status" value="1"/>
</dbReference>
<gene>
    <name evidence="6" type="ORF">SAMN02745123_01495</name>
</gene>
<organism evidence="6 7">
    <name type="scientific">Desulforamulus aeronauticus DSM 10349</name>
    <dbReference type="NCBI Taxonomy" id="1121421"/>
    <lineage>
        <taxon>Bacteria</taxon>
        <taxon>Bacillati</taxon>
        <taxon>Bacillota</taxon>
        <taxon>Clostridia</taxon>
        <taxon>Eubacteriales</taxon>
        <taxon>Peptococcaceae</taxon>
        <taxon>Desulforamulus</taxon>
    </lineage>
</organism>
<dbReference type="InterPro" id="IPR044946">
    <property type="entry name" value="Restrct_endonuc_typeI_TRD_sf"/>
</dbReference>
<dbReference type="Pfam" id="PF01420">
    <property type="entry name" value="Methylase_S"/>
    <property type="match status" value="1"/>
</dbReference>
<proteinExistence type="inferred from homology"/>
<dbReference type="GO" id="GO:0009307">
    <property type="term" value="P:DNA restriction-modification system"/>
    <property type="evidence" value="ECO:0007669"/>
    <property type="project" value="UniProtKB-KW"/>
</dbReference>
<dbReference type="GO" id="GO:0003677">
    <property type="term" value="F:DNA binding"/>
    <property type="evidence" value="ECO:0007669"/>
    <property type="project" value="UniProtKB-KW"/>
</dbReference>
<keyword evidence="3" id="KW-0238">DNA-binding</keyword>
<dbReference type="Proteomes" id="UP000183997">
    <property type="component" value="Unassembled WGS sequence"/>
</dbReference>
<protein>
    <submittedName>
        <fullName evidence="6">Type I restriction enzyme, S subunit</fullName>
    </submittedName>
</protein>
<dbReference type="PANTHER" id="PTHR30408:SF12">
    <property type="entry name" value="TYPE I RESTRICTION ENZYME MJAVIII SPECIFICITY SUBUNIT"/>
    <property type="match status" value="1"/>
</dbReference>
<evidence type="ECO:0000259" key="5">
    <source>
        <dbReference type="Pfam" id="PF01420"/>
    </source>
</evidence>
<keyword evidence="2" id="KW-0680">Restriction system</keyword>